<reference evidence="2 3" key="1">
    <citation type="submission" date="2019-01" db="EMBL/GenBank/DDBJ databases">
        <title>Sequencing of cultivated peanut Arachis hypogaea provides insights into genome evolution and oil improvement.</title>
        <authorList>
            <person name="Chen X."/>
        </authorList>
    </citation>
    <scope>NUCLEOTIDE SEQUENCE [LARGE SCALE GENOMIC DNA]</scope>
    <source>
        <strain evidence="3">cv. Fuhuasheng</strain>
        <tissue evidence="2">Leaves</tissue>
    </source>
</reference>
<sequence>MISHECSSRITPQKANQVQRSTKKVKPQEDMNLNQPGDKVDMVLKHHNEVVSIPKSSCKDFLLKPVGPEIDKIAYYDKDIDEATPNPEDKWYKKVEANVEEEKPFNPCPVINRPFFLSSEQVVRKIVAWICILYNYCFLWRIGSVIGTILKIDKTTSIHSRGRFARICVEIDLAMKLVPKISVMGAS</sequence>
<gene>
    <name evidence="2" type="ORF">Ahy_A03g014086</name>
</gene>
<evidence type="ECO:0000256" key="1">
    <source>
        <dbReference type="SAM" id="MobiDB-lite"/>
    </source>
</evidence>
<feature type="region of interest" description="Disordered" evidence="1">
    <location>
        <begin position="1"/>
        <end position="37"/>
    </location>
</feature>
<evidence type="ECO:0000313" key="3">
    <source>
        <dbReference type="Proteomes" id="UP000289738"/>
    </source>
</evidence>
<dbReference type="PANTHER" id="PTHR31286">
    <property type="entry name" value="GLYCINE-RICH CELL WALL STRUCTURAL PROTEIN 1.8-LIKE"/>
    <property type="match status" value="1"/>
</dbReference>
<dbReference type="PANTHER" id="PTHR31286:SF99">
    <property type="entry name" value="DUF4283 DOMAIN-CONTAINING PROTEIN"/>
    <property type="match status" value="1"/>
</dbReference>
<proteinExistence type="predicted"/>
<comment type="caution">
    <text evidence="2">The sequence shown here is derived from an EMBL/GenBank/DDBJ whole genome shotgun (WGS) entry which is preliminary data.</text>
</comment>
<dbReference type="InterPro" id="IPR040256">
    <property type="entry name" value="At4g02000-like"/>
</dbReference>
<dbReference type="Proteomes" id="UP000289738">
    <property type="component" value="Chromosome A03"/>
</dbReference>
<dbReference type="AlphaFoldDB" id="A0A445DWX6"/>
<feature type="compositionally biased region" description="Polar residues" evidence="1">
    <location>
        <begin position="8"/>
        <end position="20"/>
    </location>
</feature>
<keyword evidence="3" id="KW-1185">Reference proteome</keyword>
<accession>A0A445DWX6</accession>
<protein>
    <submittedName>
        <fullName evidence="2">Uncharacterized protein</fullName>
    </submittedName>
</protein>
<organism evidence="2 3">
    <name type="scientific">Arachis hypogaea</name>
    <name type="common">Peanut</name>
    <dbReference type="NCBI Taxonomy" id="3818"/>
    <lineage>
        <taxon>Eukaryota</taxon>
        <taxon>Viridiplantae</taxon>
        <taxon>Streptophyta</taxon>
        <taxon>Embryophyta</taxon>
        <taxon>Tracheophyta</taxon>
        <taxon>Spermatophyta</taxon>
        <taxon>Magnoliopsida</taxon>
        <taxon>eudicotyledons</taxon>
        <taxon>Gunneridae</taxon>
        <taxon>Pentapetalae</taxon>
        <taxon>rosids</taxon>
        <taxon>fabids</taxon>
        <taxon>Fabales</taxon>
        <taxon>Fabaceae</taxon>
        <taxon>Papilionoideae</taxon>
        <taxon>50 kb inversion clade</taxon>
        <taxon>dalbergioids sensu lato</taxon>
        <taxon>Dalbergieae</taxon>
        <taxon>Pterocarpus clade</taxon>
        <taxon>Arachis</taxon>
    </lineage>
</organism>
<evidence type="ECO:0000313" key="2">
    <source>
        <dbReference type="EMBL" id="RYR67695.1"/>
    </source>
</evidence>
<dbReference type="EMBL" id="SDMP01000003">
    <property type="protein sequence ID" value="RYR67695.1"/>
    <property type="molecule type" value="Genomic_DNA"/>
</dbReference>
<name>A0A445DWX6_ARAHY</name>